<accession>A0ABP7UEG8</accession>
<protein>
    <recommendedName>
        <fullName evidence="2">Beta-lactamase-related domain-containing protein</fullName>
    </recommendedName>
</protein>
<sequence length="452" mass="49539">MRLTLFLALICLLAGQPGSSSAQTVTQRLAAYMEGQHAVNRFAGMVLVTRHDSVLLRQAYGLADAEWAVPNSTDTRFALASITKQFTAIAILQLAERGRLRLTDKLSAFVPGFPNSDAISVHQLLTHTAGLPLDFEEIYLNHTAVSLDSALAFMKRQPAAFAPGARVGYSNVGYFLLGRIIEKASGQPYGAYLQQHIFEVAGMPNTGLNSNTALVPRLARLYYREGDTLVKNPYINWSLNVGHDGLYSTAGDLAQLDRALRGTTLLSDASKALMNTPHNRQFPGNGFMDRYGYGVFINPYYNHGHYLLTHSGGYFGAMTTLDRYPKDDVVIIVLSNNQAESHWISYGLAGILFGKTVEVPYVHRPAPSAPAGVSAFAGTYGEVSILFAKGQLYLKDLENPLVPETDRKFFSRNNPNRTVEFLLTKSGHVRALELTKGGVKETLPKQAKPARP</sequence>
<comment type="caution">
    <text evidence="3">The sequence shown here is derived from an EMBL/GenBank/DDBJ whole genome shotgun (WGS) entry which is preliminary data.</text>
</comment>
<keyword evidence="1" id="KW-0732">Signal</keyword>
<dbReference type="EMBL" id="BAABDK010000023">
    <property type="protein sequence ID" value="GAA4041475.1"/>
    <property type="molecule type" value="Genomic_DNA"/>
</dbReference>
<dbReference type="InterPro" id="IPR001466">
    <property type="entry name" value="Beta-lactam-related"/>
</dbReference>
<evidence type="ECO:0000256" key="1">
    <source>
        <dbReference type="SAM" id="SignalP"/>
    </source>
</evidence>
<evidence type="ECO:0000313" key="4">
    <source>
        <dbReference type="Proteomes" id="UP001501469"/>
    </source>
</evidence>
<dbReference type="PANTHER" id="PTHR46825:SF9">
    <property type="entry name" value="BETA-LACTAMASE-RELATED DOMAIN-CONTAINING PROTEIN"/>
    <property type="match status" value="1"/>
</dbReference>
<organism evidence="3 4">
    <name type="scientific">Hymenobacter glaciei</name>
    <dbReference type="NCBI Taxonomy" id="877209"/>
    <lineage>
        <taxon>Bacteria</taxon>
        <taxon>Pseudomonadati</taxon>
        <taxon>Bacteroidota</taxon>
        <taxon>Cytophagia</taxon>
        <taxon>Cytophagales</taxon>
        <taxon>Hymenobacteraceae</taxon>
        <taxon>Hymenobacter</taxon>
    </lineage>
</organism>
<name>A0ABP7UEG8_9BACT</name>
<dbReference type="InterPro" id="IPR012338">
    <property type="entry name" value="Beta-lactam/transpept-like"/>
</dbReference>
<feature type="domain" description="Beta-lactamase-related" evidence="2">
    <location>
        <begin position="35"/>
        <end position="339"/>
    </location>
</feature>
<feature type="chain" id="PRO_5045313398" description="Beta-lactamase-related domain-containing protein" evidence="1">
    <location>
        <begin position="23"/>
        <end position="452"/>
    </location>
</feature>
<dbReference type="SUPFAM" id="SSF56601">
    <property type="entry name" value="beta-lactamase/transpeptidase-like"/>
    <property type="match status" value="1"/>
</dbReference>
<gene>
    <name evidence="3" type="ORF">GCM10022409_29330</name>
</gene>
<evidence type="ECO:0000313" key="3">
    <source>
        <dbReference type="EMBL" id="GAA4041475.1"/>
    </source>
</evidence>
<dbReference type="RefSeq" id="WP_345055946.1">
    <property type="nucleotide sequence ID" value="NZ_BAABDK010000023.1"/>
</dbReference>
<evidence type="ECO:0000259" key="2">
    <source>
        <dbReference type="Pfam" id="PF00144"/>
    </source>
</evidence>
<reference evidence="4" key="1">
    <citation type="journal article" date="2019" name="Int. J. Syst. Evol. Microbiol.">
        <title>The Global Catalogue of Microorganisms (GCM) 10K type strain sequencing project: providing services to taxonomists for standard genome sequencing and annotation.</title>
        <authorList>
            <consortium name="The Broad Institute Genomics Platform"/>
            <consortium name="The Broad Institute Genome Sequencing Center for Infectious Disease"/>
            <person name="Wu L."/>
            <person name="Ma J."/>
        </authorList>
    </citation>
    <scope>NUCLEOTIDE SEQUENCE [LARGE SCALE GENOMIC DNA]</scope>
    <source>
        <strain evidence="4">JCM 17225</strain>
    </source>
</reference>
<proteinExistence type="predicted"/>
<dbReference type="Pfam" id="PF00144">
    <property type="entry name" value="Beta-lactamase"/>
    <property type="match status" value="1"/>
</dbReference>
<feature type="signal peptide" evidence="1">
    <location>
        <begin position="1"/>
        <end position="22"/>
    </location>
</feature>
<dbReference type="InterPro" id="IPR050491">
    <property type="entry name" value="AmpC-like"/>
</dbReference>
<dbReference type="Gene3D" id="3.40.710.10">
    <property type="entry name" value="DD-peptidase/beta-lactamase superfamily"/>
    <property type="match status" value="1"/>
</dbReference>
<keyword evidence="4" id="KW-1185">Reference proteome</keyword>
<dbReference type="Proteomes" id="UP001501469">
    <property type="component" value="Unassembled WGS sequence"/>
</dbReference>
<dbReference type="PANTHER" id="PTHR46825">
    <property type="entry name" value="D-ALANYL-D-ALANINE-CARBOXYPEPTIDASE/ENDOPEPTIDASE AMPH"/>
    <property type="match status" value="1"/>
</dbReference>